<comment type="caution">
    <text evidence="5">The sequence shown here is derived from an EMBL/GenBank/DDBJ whole genome shotgun (WGS) entry which is preliminary data.</text>
</comment>
<dbReference type="Proteomes" id="UP001472677">
    <property type="component" value="Unassembled WGS sequence"/>
</dbReference>
<evidence type="ECO:0000313" key="5">
    <source>
        <dbReference type="EMBL" id="KAK8479778.1"/>
    </source>
</evidence>
<proteinExistence type="inferred from homology"/>
<gene>
    <name evidence="5" type="ORF">V6N12_007895</name>
</gene>
<dbReference type="SUPFAM" id="SSF48264">
    <property type="entry name" value="Cytochrome P450"/>
    <property type="match status" value="1"/>
</dbReference>
<accession>A0ABR1ZH67</accession>
<dbReference type="PANTHER" id="PTHR47955">
    <property type="entry name" value="CYTOCHROME P450 FAMILY 71 PROTEIN"/>
    <property type="match status" value="1"/>
</dbReference>
<reference evidence="5 6" key="1">
    <citation type="journal article" date="2024" name="G3 (Bethesda)">
        <title>Genome assembly of Hibiscus sabdariffa L. provides insights into metabolisms of medicinal natural products.</title>
        <authorList>
            <person name="Kim T."/>
        </authorList>
    </citation>
    <scope>NUCLEOTIDE SEQUENCE [LARGE SCALE GENOMIC DNA]</scope>
    <source>
        <strain evidence="5">TK-2024</strain>
        <tissue evidence="5">Old leaves</tissue>
    </source>
</reference>
<organism evidence="5 6">
    <name type="scientific">Hibiscus sabdariffa</name>
    <name type="common">roselle</name>
    <dbReference type="NCBI Taxonomy" id="183260"/>
    <lineage>
        <taxon>Eukaryota</taxon>
        <taxon>Viridiplantae</taxon>
        <taxon>Streptophyta</taxon>
        <taxon>Embryophyta</taxon>
        <taxon>Tracheophyta</taxon>
        <taxon>Spermatophyta</taxon>
        <taxon>Magnoliopsida</taxon>
        <taxon>eudicotyledons</taxon>
        <taxon>Gunneridae</taxon>
        <taxon>Pentapetalae</taxon>
        <taxon>rosids</taxon>
        <taxon>malvids</taxon>
        <taxon>Malvales</taxon>
        <taxon>Malvaceae</taxon>
        <taxon>Malvoideae</taxon>
        <taxon>Hibiscus</taxon>
    </lineage>
</organism>
<evidence type="ECO:0008006" key="7">
    <source>
        <dbReference type="Google" id="ProtNLM"/>
    </source>
</evidence>
<keyword evidence="3" id="KW-0408">Iron</keyword>
<keyword evidence="4" id="KW-1133">Transmembrane helix</keyword>
<dbReference type="Pfam" id="PF00067">
    <property type="entry name" value="p450"/>
    <property type="match status" value="2"/>
</dbReference>
<evidence type="ECO:0000256" key="1">
    <source>
        <dbReference type="ARBA" id="ARBA00010617"/>
    </source>
</evidence>
<dbReference type="InterPro" id="IPR036396">
    <property type="entry name" value="Cyt_P450_sf"/>
</dbReference>
<keyword evidence="4" id="KW-0472">Membrane</keyword>
<keyword evidence="6" id="KW-1185">Reference proteome</keyword>
<dbReference type="Gene3D" id="1.10.630.10">
    <property type="entry name" value="Cytochrome P450"/>
    <property type="match status" value="1"/>
</dbReference>
<evidence type="ECO:0000256" key="4">
    <source>
        <dbReference type="SAM" id="Phobius"/>
    </source>
</evidence>
<dbReference type="InterPro" id="IPR001128">
    <property type="entry name" value="Cyt_P450"/>
</dbReference>
<feature type="transmembrane region" description="Helical" evidence="4">
    <location>
        <begin position="6"/>
        <end position="28"/>
    </location>
</feature>
<evidence type="ECO:0000313" key="6">
    <source>
        <dbReference type="Proteomes" id="UP001472677"/>
    </source>
</evidence>
<comment type="similarity">
    <text evidence="1">Belongs to the cytochrome P450 family.</text>
</comment>
<evidence type="ECO:0000256" key="2">
    <source>
        <dbReference type="ARBA" id="ARBA00022723"/>
    </source>
</evidence>
<protein>
    <recommendedName>
        <fullName evidence="7">Cytochrome P450</fullName>
    </recommendedName>
</protein>
<name>A0ABR1ZH67_9ROSI</name>
<keyword evidence="4" id="KW-0812">Transmembrane</keyword>
<keyword evidence="2" id="KW-0479">Metal-binding</keyword>
<sequence>MELLDVSNFSSNLLLLSLILLLSFNIWLKLEKGKKLNLPPSPPKLPIIGIIHQLGKLPHLSLRDLSNKYGSLQLLRLGYNPTLVVSSADMAREIVKGHDIIFSDRPRTTAVNHMLYESKGEPINLTKMLMVVSSSIVSRCILSHKSEEDGCSKFGELVRRVIKEHRALESHAEVTHKKDFVSIIMQFQKDGMFENLTQDNIKAILLDMFVAGSDTSSTVSEWMIAELLRHPNAMKKVQQEVRNVVGNNKSKVAPEDVSRMEYLKCVVKETLRLHSPVVFLPRKTLASVKLGGYDIPSIPRSRLPLHTIRYRKEGMLPAGEAAEKVDMTELYGLTVSMKTPLHALAIPRSSF</sequence>
<dbReference type="PANTHER" id="PTHR47955:SF15">
    <property type="entry name" value="CYTOCHROME P450 71A2-LIKE"/>
    <property type="match status" value="1"/>
</dbReference>
<evidence type="ECO:0000256" key="3">
    <source>
        <dbReference type="ARBA" id="ARBA00023004"/>
    </source>
</evidence>
<dbReference type="EMBL" id="JBBPBM010002208">
    <property type="protein sequence ID" value="KAK8479778.1"/>
    <property type="molecule type" value="Genomic_DNA"/>
</dbReference>